<dbReference type="Proteomes" id="UP000295578">
    <property type="component" value="Unassembled WGS sequence"/>
</dbReference>
<evidence type="ECO:0000313" key="2">
    <source>
        <dbReference type="EMBL" id="TDD65501.1"/>
    </source>
</evidence>
<protein>
    <submittedName>
        <fullName evidence="2">Sigma-70 family RNA polymerase sigma factor</fullName>
    </submittedName>
</protein>
<dbReference type="RefSeq" id="WP_132204284.1">
    <property type="nucleotide sequence ID" value="NZ_SMKY01000333.1"/>
</dbReference>
<feature type="region of interest" description="Disordered" evidence="1">
    <location>
        <begin position="225"/>
        <end position="332"/>
    </location>
</feature>
<evidence type="ECO:0000256" key="1">
    <source>
        <dbReference type="SAM" id="MobiDB-lite"/>
    </source>
</evidence>
<dbReference type="EMBL" id="SMKY01000333">
    <property type="protein sequence ID" value="TDD65501.1"/>
    <property type="molecule type" value="Genomic_DNA"/>
</dbReference>
<gene>
    <name evidence="2" type="ORF">E1293_40235</name>
</gene>
<keyword evidence="3" id="KW-1185">Reference proteome</keyword>
<accession>A0A4R5A199</accession>
<dbReference type="OrthoDB" id="4164470at2"/>
<organism evidence="2 3">
    <name type="scientific">Actinomadura darangshiensis</name>
    <dbReference type="NCBI Taxonomy" id="705336"/>
    <lineage>
        <taxon>Bacteria</taxon>
        <taxon>Bacillati</taxon>
        <taxon>Actinomycetota</taxon>
        <taxon>Actinomycetes</taxon>
        <taxon>Streptosporangiales</taxon>
        <taxon>Thermomonosporaceae</taxon>
        <taxon>Actinomadura</taxon>
    </lineage>
</organism>
<proteinExistence type="predicted"/>
<evidence type="ECO:0000313" key="3">
    <source>
        <dbReference type="Proteomes" id="UP000295578"/>
    </source>
</evidence>
<sequence length="332" mass="34979">MLTTGPAPLSLDGSVVGYGLPRRAIPLNEVRAILLHPATGRPARDAAWRHVVEEAHTGTPAWVIGAVGLALPALWRMAGDLAEGYRGDVADLHAAILAGFVAALHRVDTGRPGIVTRLRWAAYRAGLLARYTRQGIPPMPLPTLESAPPPQPWGHPDLLLADAVAKGVLSPLAAELIGRSRLEDLTLKQAAAELGVGVQAAYKARQRGERRLVAAIAAGDVEHRLSNPVPKSGLVPARETSARAPAPPEPESGPAGGPGREPAGVRGRSTESDGTSDSHHPRTEGGAFCDPARQPPTAPASPAPREPSTARRRRHRGGRRRRRPEEDTGGTP</sequence>
<name>A0A4R5A199_9ACTN</name>
<feature type="compositionally biased region" description="Pro residues" evidence="1">
    <location>
        <begin position="293"/>
        <end position="305"/>
    </location>
</feature>
<feature type="compositionally biased region" description="Basic residues" evidence="1">
    <location>
        <begin position="310"/>
        <end position="322"/>
    </location>
</feature>
<dbReference type="AlphaFoldDB" id="A0A4R5A199"/>
<feature type="compositionally biased region" description="Basic and acidic residues" evidence="1">
    <location>
        <begin position="268"/>
        <end position="283"/>
    </location>
</feature>
<comment type="caution">
    <text evidence="2">The sequence shown here is derived from an EMBL/GenBank/DDBJ whole genome shotgun (WGS) entry which is preliminary data.</text>
</comment>
<reference evidence="2 3" key="1">
    <citation type="submission" date="2019-03" db="EMBL/GenBank/DDBJ databases">
        <title>Draft genome sequences of novel Actinobacteria.</title>
        <authorList>
            <person name="Sahin N."/>
            <person name="Ay H."/>
            <person name="Saygin H."/>
        </authorList>
    </citation>
    <scope>NUCLEOTIDE SEQUENCE [LARGE SCALE GENOMIC DNA]</scope>
    <source>
        <strain evidence="2 3">DSM 45941</strain>
    </source>
</reference>